<organism evidence="1 2">
    <name type="scientific">Emticicia oligotrophica (strain DSM 17448 / CIP 109782 / MTCC 6937 / GPTSA100-15)</name>
    <dbReference type="NCBI Taxonomy" id="929562"/>
    <lineage>
        <taxon>Bacteria</taxon>
        <taxon>Pseudomonadati</taxon>
        <taxon>Bacteroidota</taxon>
        <taxon>Cytophagia</taxon>
        <taxon>Cytophagales</taxon>
        <taxon>Leadbetterellaceae</taxon>
        <taxon>Emticicia</taxon>
    </lineage>
</organism>
<protein>
    <recommendedName>
        <fullName evidence="3">DUF2141 domain-containing protein</fullName>
    </recommendedName>
</protein>
<dbReference type="Proteomes" id="UP000002875">
    <property type="component" value="Chromosome"/>
</dbReference>
<dbReference type="EMBL" id="CP002961">
    <property type="protein sequence ID" value="AFK02612.1"/>
    <property type="molecule type" value="Genomic_DNA"/>
</dbReference>
<gene>
    <name evidence="1" type="ordered locus">Emtol_1466</name>
</gene>
<evidence type="ECO:0000313" key="1">
    <source>
        <dbReference type="EMBL" id="AFK02612.1"/>
    </source>
</evidence>
<dbReference type="InterPro" id="IPR018673">
    <property type="entry name" value="DUF2141"/>
</dbReference>
<dbReference type="Pfam" id="PF09912">
    <property type="entry name" value="DUF2141"/>
    <property type="match status" value="1"/>
</dbReference>
<evidence type="ECO:0008006" key="3">
    <source>
        <dbReference type="Google" id="ProtNLM"/>
    </source>
</evidence>
<evidence type="ECO:0000313" key="2">
    <source>
        <dbReference type="Proteomes" id="UP000002875"/>
    </source>
</evidence>
<dbReference type="RefSeq" id="WP_015028312.1">
    <property type="nucleotide sequence ID" value="NC_018748.1"/>
</dbReference>
<sequence>MKTLFKTTILITFLTLISFNIFAQSKYSVVVTVKGIQQRTGKIFATISNDENSFPQGGGIKSATAELTKEGEIILKFEGILEGKYAIVLFQDLNGDNKLDMNGQMPAEPFGFSNLTMLMGPPNFEQCAFDLNEDKNIAISLFSF</sequence>
<accession>A0ABM5MZS6</accession>
<proteinExistence type="predicted"/>
<name>A0ABM5MZS6_EMTOG</name>
<keyword evidence="2" id="KW-1185">Reference proteome</keyword>
<reference evidence="1 2" key="1">
    <citation type="submission" date="2011-07" db="EMBL/GenBank/DDBJ databases">
        <title>The complete genome of chromosome of Emticicia oligotrophica DSM 17448.</title>
        <authorList>
            <consortium name="US DOE Joint Genome Institute (JGI-PGF)"/>
            <person name="Lucas S."/>
            <person name="Han J."/>
            <person name="Lapidus A."/>
            <person name="Bruce D."/>
            <person name="Goodwin L."/>
            <person name="Pitluck S."/>
            <person name="Peters L."/>
            <person name="Kyrpides N."/>
            <person name="Mavromatis K."/>
            <person name="Ivanova N."/>
            <person name="Ovchinnikova G."/>
            <person name="Teshima H."/>
            <person name="Detter J.C."/>
            <person name="Tapia R."/>
            <person name="Han C."/>
            <person name="Land M."/>
            <person name="Hauser L."/>
            <person name="Markowitz V."/>
            <person name="Cheng J.-F."/>
            <person name="Hugenholtz P."/>
            <person name="Woyke T."/>
            <person name="Wu D."/>
            <person name="Tindall B."/>
            <person name="Pomrenke H."/>
            <person name="Brambilla E."/>
            <person name="Klenk H.-P."/>
            <person name="Eisen J.A."/>
        </authorList>
    </citation>
    <scope>NUCLEOTIDE SEQUENCE [LARGE SCALE GENOMIC DNA]</scope>
    <source>
        <strain evidence="1 2">DSM 17448</strain>
    </source>
</reference>